<keyword evidence="3" id="KW-1185">Reference proteome</keyword>
<feature type="compositionally biased region" description="Polar residues" evidence="1">
    <location>
        <begin position="1"/>
        <end position="19"/>
    </location>
</feature>
<dbReference type="EMBL" id="JBHFNR010000017">
    <property type="protein sequence ID" value="MFB2891789.1"/>
    <property type="molecule type" value="Genomic_DNA"/>
</dbReference>
<proteinExistence type="predicted"/>
<evidence type="ECO:0000256" key="1">
    <source>
        <dbReference type="SAM" id="MobiDB-lite"/>
    </source>
</evidence>
<gene>
    <name evidence="2" type="ORF">ACE1CI_02480</name>
</gene>
<dbReference type="RefSeq" id="WP_413261466.1">
    <property type="nucleotide sequence ID" value="NZ_JBHFNR010000017.1"/>
</dbReference>
<feature type="region of interest" description="Disordered" evidence="1">
    <location>
        <begin position="1"/>
        <end position="74"/>
    </location>
</feature>
<evidence type="ECO:0000313" key="3">
    <source>
        <dbReference type="Proteomes" id="UP001576784"/>
    </source>
</evidence>
<protein>
    <submittedName>
        <fullName evidence="2">Uncharacterized protein</fullName>
    </submittedName>
</protein>
<accession>A0ABV4XJA4</accession>
<name>A0ABV4XJA4_9CYAN</name>
<comment type="caution">
    <text evidence="2">The sequence shown here is derived from an EMBL/GenBank/DDBJ whole genome shotgun (WGS) entry which is preliminary data.</text>
</comment>
<feature type="compositionally biased region" description="Low complexity" evidence="1">
    <location>
        <begin position="48"/>
        <end position="63"/>
    </location>
</feature>
<evidence type="ECO:0000313" key="2">
    <source>
        <dbReference type="EMBL" id="MFB2891789.1"/>
    </source>
</evidence>
<dbReference type="Proteomes" id="UP001576784">
    <property type="component" value="Unassembled WGS sequence"/>
</dbReference>
<sequence>MTQESIEQNTQNNSESPTDLQELGNRLFADSTNELEAPEEFSPGITPSSNGNNIRGNSRTRPGNPRPRPRPGKP</sequence>
<reference evidence="2 3" key="1">
    <citation type="submission" date="2024-09" db="EMBL/GenBank/DDBJ databases">
        <title>Floridaenema gen nov. (Aerosakkonemataceae, Aerosakkonematales ord. nov., Cyanobacteria) from benthic tropical and subtropical fresh waters, with the description of four new species.</title>
        <authorList>
            <person name="Moretto J.A."/>
            <person name="Berthold D.E."/>
            <person name="Lefler F.W."/>
            <person name="Huang I.-S."/>
            <person name="Laughinghouse H. IV."/>
        </authorList>
    </citation>
    <scope>NUCLEOTIDE SEQUENCE [LARGE SCALE GENOMIC DNA]</scope>
    <source>
        <strain evidence="2 3">BLCC-F50</strain>
    </source>
</reference>
<organism evidence="2 3">
    <name type="scientific">Floridaenema flaviceps BLCC-F50</name>
    <dbReference type="NCBI Taxonomy" id="3153642"/>
    <lineage>
        <taxon>Bacteria</taxon>
        <taxon>Bacillati</taxon>
        <taxon>Cyanobacteriota</taxon>
        <taxon>Cyanophyceae</taxon>
        <taxon>Oscillatoriophycideae</taxon>
        <taxon>Aerosakkonematales</taxon>
        <taxon>Aerosakkonemataceae</taxon>
        <taxon>Floridanema</taxon>
        <taxon>Floridanema flaviceps</taxon>
    </lineage>
</organism>